<dbReference type="InterPro" id="IPR014043">
    <property type="entry name" value="Acyl_transferase_dom"/>
</dbReference>
<dbReference type="InterPro" id="IPR050091">
    <property type="entry name" value="PKS_NRPS_Biosynth_Enz"/>
</dbReference>
<evidence type="ECO:0000313" key="6">
    <source>
        <dbReference type="EMBL" id="PHH67062.1"/>
    </source>
</evidence>
<name>A0A2C5YID6_9HYPO</name>
<dbReference type="Gene3D" id="3.40.366.10">
    <property type="entry name" value="Malonyl-Coenzyme A Acyl Carrier Protein, domain 2"/>
    <property type="match status" value="1"/>
</dbReference>
<evidence type="ECO:0000256" key="3">
    <source>
        <dbReference type="ARBA" id="ARBA00022679"/>
    </source>
</evidence>
<dbReference type="Proteomes" id="UP000226192">
    <property type="component" value="Unassembled WGS sequence"/>
</dbReference>
<dbReference type="InterPro" id="IPR001227">
    <property type="entry name" value="Ac_transferase_dom_sf"/>
</dbReference>
<protein>
    <recommendedName>
        <fullName evidence="5">Malonyl-CoA:ACP transacylase (MAT) domain-containing protein</fullName>
    </recommendedName>
</protein>
<feature type="domain" description="Malonyl-CoA:ACP transacylase (MAT)" evidence="5">
    <location>
        <begin position="1"/>
        <end position="144"/>
    </location>
</feature>
<dbReference type="InterPro" id="IPR016035">
    <property type="entry name" value="Acyl_Trfase/lysoPLipase"/>
</dbReference>
<dbReference type="GO" id="GO:0044550">
    <property type="term" value="P:secondary metabolite biosynthetic process"/>
    <property type="evidence" value="ECO:0007669"/>
    <property type="project" value="TreeGrafter"/>
</dbReference>
<dbReference type="AlphaFoldDB" id="A0A2C5YID6"/>
<evidence type="ECO:0000259" key="5">
    <source>
        <dbReference type="SMART" id="SM00827"/>
    </source>
</evidence>
<keyword evidence="4" id="KW-0511">Multifunctional enzyme</keyword>
<dbReference type="PANTHER" id="PTHR43775:SF49">
    <property type="entry name" value="SYNTHASE, PUTATIVE (JCVI)-RELATED"/>
    <property type="match status" value="1"/>
</dbReference>
<accession>A0A2C5YID6</accession>
<dbReference type="EMBL" id="NJET01000003">
    <property type="protein sequence ID" value="PHH67062.1"/>
    <property type="molecule type" value="Genomic_DNA"/>
</dbReference>
<evidence type="ECO:0000256" key="1">
    <source>
        <dbReference type="ARBA" id="ARBA00022450"/>
    </source>
</evidence>
<dbReference type="STRING" id="1399860.A0A2C5YID6"/>
<keyword evidence="3" id="KW-0808">Transferase</keyword>
<dbReference type="OrthoDB" id="4920000at2759"/>
<keyword evidence="2" id="KW-0597">Phosphoprotein</keyword>
<reference evidence="6 7" key="1">
    <citation type="submission" date="2017-06" db="EMBL/GenBank/DDBJ databases">
        <title>Ant-infecting Ophiocordyceps genomes reveal a high diversity of potential behavioral manipulation genes and a possible major role for enterotoxins.</title>
        <authorList>
            <person name="De Bekker C."/>
            <person name="Evans H.C."/>
            <person name="Brachmann A."/>
            <person name="Hughes D.P."/>
        </authorList>
    </citation>
    <scope>NUCLEOTIDE SEQUENCE [LARGE SCALE GENOMIC DNA]</scope>
    <source>
        <strain evidence="6 7">Map64</strain>
    </source>
</reference>
<evidence type="ECO:0000256" key="2">
    <source>
        <dbReference type="ARBA" id="ARBA00022553"/>
    </source>
</evidence>
<dbReference type="PANTHER" id="PTHR43775">
    <property type="entry name" value="FATTY ACID SYNTHASE"/>
    <property type="match status" value="1"/>
</dbReference>
<comment type="caution">
    <text evidence="6">The sequence shown here is derived from an EMBL/GenBank/DDBJ whole genome shotgun (WGS) entry which is preliminary data.</text>
</comment>
<dbReference type="Pfam" id="PF00698">
    <property type="entry name" value="Acyl_transf_1"/>
    <property type="match status" value="1"/>
</dbReference>
<sequence length="149" mass="15449">MASDRDHLLDIDLKGPSIVNFLARCNVTPWAVVGHSSGEIAAGYAPGVLSATEAILNAYYRGLVSQELQAFSKGAMAAIGLGREAVAPLVHQDAVVGCENSPDSVTVSGSQDAVSNSLEAITLASSASVWLSMLHTTLARCRVGELPVD</sequence>
<dbReference type="SMART" id="SM00827">
    <property type="entry name" value="PKS_AT"/>
    <property type="match status" value="1"/>
</dbReference>
<evidence type="ECO:0000256" key="4">
    <source>
        <dbReference type="ARBA" id="ARBA00023268"/>
    </source>
</evidence>
<keyword evidence="7" id="KW-1185">Reference proteome</keyword>
<dbReference type="GO" id="GO:0004312">
    <property type="term" value="F:fatty acid synthase activity"/>
    <property type="evidence" value="ECO:0007669"/>
    <property type="project" value="TreeGrafter"/>
</dbReference>
<dbReference type="InterPro" id="IPR016036">
    <property type="entry name" value="Malonyl_transacylase_ACP-bd"/>
</dbReference>
<organism evidence="6 7">
    <name type="scientific">Ophiocordyceps australis</name>
    <dbReference type="NCBI Taxonomy" id="1399860"/>
    <lineage>
        <taxon>Eukaryota</taxon>
        <taxon>Fungi</taxon>
        <taxon>Dikarya</taxon>
        <taxon>Ascomycota</taxon>
        <taxon>Pezizomycotina</taxon>
        <taxon>Sordariomycetes</taxon>
        <taxon>Hypocreomycetidae</taxon>
        <taxon>Hypocreales</taxon>
        <taxon>Ophiocordycipitaceae</taxon>
        <taxon>Ophiocordyceps</taxon>
    </lineage>
</organism>
<gene>
    <name evidence="6" type="ORF">CDD81_4457</name>
</gene>
<proteinExistence type="predicted"/>
<keyword evidence="1" id="KW-0596">Phosphopantetheine</keyword>
<evidence type="ECO:0000313" key="7">
    <source>
        <dbReference type="Proteomes" id="UP000226192"/>
    </source>
</evidence>
<dbReference type="GO" id="GO:0006633">
    <property type="term" value="P:fatty acid biosynthetic process"/>
    <property type="evidence" value="ECO:0007669"/>
    <property type="project" value="TreeGrafter"/>
</dbReference>
<dbReference type="SUPFAM" id="SSF55048">
    <property type="entry name" value="Probable ACP-binding domain of malonyl-CoA ACP transacylase"/>
    <property type="match status" value="1"/>
</dbReference>
<dbReference type="SUPFAM" id="SSF52151">
    <property type="entry name" value="FabD/lysophospholipase-like"/>
    <property type="match status" value="1"/>
</dbReference>